<sequence length="461" mass="51696">MSELFNYLLNNEPQFRRARLAALYSDFRQQQTLNPDGYQANIEAWRKALANAARAGVMPTQGSSPDLLILRADDELLGALDTNEWGRPLSLGAVVQDAIAKKELMPLKEFMDASDSIYTTSWTIKPWDIVAWGFKQFGVSFRGNKLPGGKLVILGNVEEAAKVFAGKSISKTGRVGRIYSRRMFKEEFGNVLGEHTLSEVDMDAFLIFLARDKKIIAYDGETIKLKAPTDSKSLTITQEDISIASLKSLIADLEIQTKLFTDRVETMDRAAKEAVAKKNRVSALAALRSKKSAETTLANRHATLSQLEEVLSKIEQAADQVDLVRIMESSTKVLSSLNKEVGGVERVDDVVDQLREQMGQVDEVGNIIAEPAQNNVDEAEVDDELEAMEREEVRKTEEKERLIEEGKERKEAAETKRKLDELEELERKAREARKEEEVVVEESTQGIRRMSLEPEPVPEHA</sequence>
<evidence type="ECO:0000256" key="1">
    <source>
        <dbReference type="SAM" id="MobiDB-lite"/>
    </source>
</evidence>
<evidence type="ECO:0008006" key="4">
    <source>
        <dbReference type="Google" id="ProtNLM"/>
    </source>
</evidence>
<dbReference type="InterPro" id="IPR005024">
    <property type="entry name" value="Snf7_fam"/>
</dbReference>
<dbReference type="VEuPathDB" id="FungiDB:sscle_10g076130"/>
<organism evidence="2 3">
    <name type="scientific">Sclerotinia sclerotiorum (strain ATCC 18683 / 1980 / Ss-1)</name>
    <name type="common">White mold</name>
    <name type="synonym">Whetzelinia sclerotiorum</name>
    <dbReference type="NCBI Taxonomy" id="665079"/>
    <lineage>
        <taxon>Eukaryota</taxon>
        <taxon>Fungi</taxon>
        <taxon>Dikarya</taxon>
        <taxon>Ascomycota</taxon>
        <taxon>Pezizomycotina</taxon>
        <taxon>Leotiomycetes</taxon>
        <taxon>Helotiales</taxon>
        <taxon>Sclerotiniaceae</taxon>
        <taxon>Sclerotinia</taxon>
    </lineage>
</organism>
<dbReference type="AlphaFoldDB" id="A0A1D9QE05"/>
<dbReference type="Gene3D" id="6.10.140.1230">
    <property type="match status" value="1"/>
</dbReference>
<reference evidence="3" key="1">
    <citation type="journal article" date="2017" name="Genome Biol. Evol.">
        <title>The complete genome sequence of the phytopathogenic fungus Sclerotinia sclerotiorum reveals insights into the genome architecture of broad host range pathogens.</title>
        <authorList>
            <person name="Derbyshire M."/>
            <person name="Denton-Giles M."/>
            <person name="Hegedus D."/>
            <person name="Seifbarghy S."/>
            <person name="Rollins J."/>
            <person name="van Kan J."/>
            <person name="Seidl M.F."/>
            <person name="Faino L."/>
            <person name="Mbengue M."/>
            <person name="Navaud O."/>
            <person name="Raffaele S."/>
            <person name="Hammond-Kosack K."/>
            <person name="Heard S."/>
            <person name="Oliver R."/>
        </authorList>
    </citation>
    <scope>NUCLEOTIDE SEQUENCE [LARGE SCALE GENOMIC DNA]</scope>
    <source>
        <strain evidence="3">ATCC 18683 / 1980 / Ss-1</strain>
    </source>
</reference>
<feature type="compositionally biased region" description="Basic and acidic residues" evidence="1">
    <location>
        <begin position="390"/>
        <end position="437"/>
    </location>
</feature>
<feature type="region of interest" description="Disordered" evidence="1">
    <location>
        <begin position="390"/>
        <end position="461"/>
    </location>
</feature>
<dbReference type="Pfam" id="PF03357">
    <property type="entry name" value="Snf7"/>
    <property type="match status" value="1"/>
</dbReference>
<dbReference type="Proteomes" id="UP000177798">
    <property type="component" value="Chromosome 10"/>
</dbReference>
<dbReference type="OrthoDB" id="10250120at2759"/>
<name>A0A1D9QE05_SCLS1</name>
<dbReference type="PANTHER" id="PTHR22761">
    <property type="entry name" value="CHARGED MULTIVESICULAR BODY PROTEIN"/>
    <property type="match status" value="1"/>
</dbReference>
<evidence type="ECO:0000313" key="2">
    <source>
        <dbReference type="EMBL" id="APA12843.1"/>
    </source>
</evidence>
<gene>
    <name evidence="2" type="ORF">sscle_10g076130</name>
</gene>
<dbReference type="GO" id="GO:0007034">
    <property type="term" value="P:vacuolar transport"/>
    <property type="evidence" value="ECO:0007669"/>
    <property type="project" value="InterPro"/>
</dbReference>
<dbReference type="EMBL" id="CP017823">
    <property type="protein sequence ID" value="APA12843.1"/>
    <property type="molecule type" value="Genomic_DNA"/>
</dbReference>
<dbReference type="PANTHER" id="PTHR22761:SF18">
    <property type="entry name" value="SORTING PROTEIN SNF7 FAMILY PROTEIN, PUTATIVE (AFU_ORTHOLOGUE AFUA_2G16692)-RELATED"/>
    <property type="match status" value="1"/>
</dbReference>
<proteinExistence type="predicted"/>
<evidence type="ECO:0000313" key="3">
    <source>
        <dbReference type="Proteomes" id="UP000177798"/>
    </source>
</evidence>
<protein>
    <recommendedName>
        <fullName evidence="4">Snf7 family protein</fullName>
    </recommendedName>
</protein>
<accession>A0A1D9QE05</accession>